<sequence length="139" mass="15165">MANRLGGFGTAAALVLSVGLFVPRLLPSNPDDWHKKTEFDADQTLTGGVYRILPEKAQRLMQFAAIAGQDSATTVLAGSIESGMVTFVSRSKVFGFPDYTTVWQDGADLKIHARLRFGYKDFGVNAARVDEWIAQLNAL</sequence>
<evidence type="ECO:0008006" key="3">
    <source>
        <dbReference type="Google" id="ProtNLM"/>
    </source>
</evidence>
<dbReference type="Pfam" id="PF07386">
    <property type="entry name" value="DUF1499"/>
    <property type="match status" value="1"/>
</dbReference>
<reference evidence="1 2" key="1">
    <citation type="submission" date="2016-10" db="EMBL/GenBank/DDBJ databases">
        <authorList>
            <person name="de Groot N.N."/>
        </authorList>
    </citation>
    <scope>NUCLEOTIDE SEQUENCE [LARGE SCALE GENOMIC DNA]</scope>
    <source>
        <strain evidence="1 2">U95</strain>
    </source>
</reference>
<organism evidence="1 2">
    <name type="scientific">Epibacterium ulvae</name>
    <dbReference type="NCBI Taxonomy" id="1156985"/>
    <lineage>
        <taxon>Bacteria</taxon>
        <taxon>Pseudomonadati</taxon>
        <taxon>Pseudomonadota</taxon>
        <taxon>Alphaproteobacteria</taxon>
        <taxon>Rhodobacterales</taxon>
        <taxon>Roseobacteraceae</taxon>
        <taxon>Epibacterium</taxon>
    </lineage>
</organism>
<dbReference type="EMBL" id="FMWG01000003">
    <property type="protein sequence ID" value="SCZ58758.1"/>
    <property type="molecule type" value="Genomic_DNA"/>
</dbReference>
<dbReference type="InterPro" id="IPR010865">
    <property type="entry name" value="DUF1499"/>
</dbReference>
<dbReference type="OrthoDB" id="8479024at2"/>
<dbReference type="RefSeq" id="WP_090217553.1">
    <property type="nucleotide sequence ID" value="NZ_FMWG01000003.1"/>
</dbReference>
<dbReference type="Proteomes" id="UP000198767">
    <property type="component" value="Unassembled WGS sequence"/>
</dbReference>
<gene>
    <name evidence="1" type="ORF">SAMN04488118_103395</name>
</gene>
<keyword evidence="2" id="KW-1185">Reference proteome</keyword>
<dbReference type="AlphaFoldDB" id="A0A1G5QAW0"/>
<dbReference type="STRING" id="1156985.SAMN04488118_103395"/>
<protein>
    <recommendedName>
        <fullName evidence="3">DUF1499 domain-containing protein</fullName>
    </recommendedName>
</protein>
<evidence type="ECO:0000313" key="1">
    <source>
        <dbReference type="EMBL" id="SCZ58758.1"/>
    </source>
</evidence>
<name>A0A1G5QAW0_9RHOB</name>
<proteinExistence type="predicted"/>
<accession>A0A1G5QAW0</accession>
<evidence type="ECO:0000313" key="2">
    <source>
        <dbReference type="Proteomes" id="UP000198767"/>
    </source>
</evidence>